<name>A0A1Z1M2C8_9FLOR</name>
<dbReference type="GeneID" id="33353238"/>
<evidence type="ECO:0000256" key="4">
    <source>
        <dbReference type="ARBA" id="ARBA00022640"/>
    </source>
</evidence>
<dbReference type="SUPFAM" id="SSF51366">
    <property type="entry name" value="Ribulose-phoshate binding barrel"/>
    <property type="match status" value="1"/>
</dbReference>
<keyword evidence="4 5" id="KW-0934">Plastid</keyword>
<dbReference type="InterPro" id="IPR007570">
    <property type="entry name" value="Uncharacterised_Ycf23"/>
</dbReference>
<dbReference type="PANTHER" id="PTHR36895">
    <property type="match status" value="1"/>
</dbReference>
<evidence type="ECO:0000256" key="3">
    <source>
        <dbReference type="ARBA" id="ARBA00021523"/>
    </source>
</evidence>
<sequence length="279" mass="31026">MNLFHSELSSLFKSKKIVKVISGLNNNNIQQIIKIVKCAELSGASYIDIIANPKIVSIIKSITSLPICVSSIDPLQLYNCVLAGADLVEIGNFDIFYQKSMNFSSIKVLKLAIYTRRLLQNKDICVTIPHNLSLFDQIKLAKNLEKLDINILQTEGFLSKNNIIDEVNALSYSSDPIFCSTIKASKALASTYLISRYINLPVIAASGIDYVSSSVAAVFGASGVGISSVIKHKKTVYDMTYYLNQVLYSIQLQNCSSSRYIVSLLQKEISYFKLINQYF</sequence>
<dbReference type="RefSeq" id="YP_009391809.1">
    <property type="nucleotide sequence ID" value="NC_035260.1"/>
</dbReference>
<dbReference type="Pfam" id="PF04481">
    <property type="entry name" value="DUF561"/>
    <property type="match status" value="1"/>
</dbReference>
<proteinExistence type="inferred from homology"/>
<dbReference type="InterPro" id="IPR011060">
    <property type="entry name" value="RibuloseP-bd_barrel"/>
</dbReference>
<geneLocation type="chloroplast" evidence="5"/>
<evidence type="ECO:0000256" key="2">
    <source>
        <dbReference type="ARBA" id="ARBA00009664"/>
    </source>
</evidence>
<gene>
    <name evidence="5" type="primary">ycf23</name>
</gene>
<dbReference type="PANTHER" id="PTHR36895:SF1">
    <property type="entry name" value="YCF23 PROTEIN"/>
    <property type="match status" value="1"/>
</dbReference>
<dbReference type="AlphaFoldDB" id="A0A1Z1M2C8"/>
<comment type="similarity">
    <text evidence="2">Belongs to the ycf23 family.</text>
</comment>
<accession>A0A1Z1M2C8</accession>
<evidence type="ECO:0000256" key="1">
    <source>
        <dbReference type="ARBA" id="ARBA00004474"/>
    </source>
</evidence>
<dbReference type="EMBL" id="MF101411">
    <property type="protein sequence ID" value="ARW59953.1"/>
    <property type="molecule type" value="Genomic_DNA"/>
</dbReference>
<protein>
    <recommendedName>
        <fullName evidence="3">Uncharacterized protein ycf23</fullName>
    </recommendedName>
</protein>
<organism evidence="5">
    <name type="scientific">Acrosorium ciliolatum</name>
    <dbReference type="NCBI Taxonomy" id="1550622"/>
    <lineage>
        <taxon>Eukaryota</taxon>
        <taxon>Rhodophyta</taxon>
        <taxon>Florideophyceae</taxon>
        <taxon>Rhodymeniophycidae</taxon>
        <taxon>Ceramiales</taxon>
        <taxon>Delesseriaceae</taxon>
        <taxon>Acrosorium</taxon>
    </lineage>
</organism>
<keyword evidence="5" id="KW-0150">Chloroplast</keyword>
<comment type="subcellular location">
    <subcellularLocation>
        <location evidence="1">Plastid</location>
    </subcellularLocation>
</comment>
<reference evidence="5" key="1">
    <citation type="journal article" date="2017" name="J. Phycol.">
        <title>Analysis of chloroplast genomes and a supermatrix inform reclassification of the Rhodomelaceae (Rhodophyta).</title>
        <authorList>
            <person name="Diaz-Tapia P."/>
            <person name="Maggs C.A."/>
            <person name="West J.A."/>
            <person name="Verbruggen H."/>
        </authorList>
    </citation>
    <scope>NUCLEOTIDE SEQUENCE</scope>
    <source>
        <strain evidence="5">HV3939</strain>
    </source>
</reference>
<evidence type="ECO:0000313" key="5">
    <source>
        <dbReference type="EMBL" id="ARW59953.1"/>
    </source>
</evidence>
<dbReference type="GO" id="GO:0009536">
    <property type="term" value="C:plastid"/>
    <property type="evidence" value="ECO:0007669"/>
    <property type="project" value="UniProtKB-SubCell"/>
</dbReference>